<dbReference type="KEGG" id="mei:Msip34_2748"/>
<dbReference type="Pfam" id="PF25917">
    <property type="entry name" value="BSH_RND"/>
    <property type="match status" value="1"/>
</dbReference>
<keyword evidence="8" id="KW-1185">Reference proteome</keyword>
<evidence type="ECO:0000259" key="6">
    <source>
        <dbReference type="Pfam" id="PF25989"/>
    </source>
</evidence>
<dbReference type="Pfam" id="PF25876">
    <property type="entry name" value="HH_MFP_RND"/>
    <property type="match status" value="1"/>
</dbReference>
<sequence length="389" mass="40552" precursor="true">MSSETHKTPPSLRIGAVIVGVVLLGVLIVGITARAQNARTLKSWTEQQAAISVSVINATEITGGKPLELPGRFEAYAAAPLYARVSGYLKSWKADIGTPVKTGQLIAEIETPDLDQQLLQARAEVATAKANADLAAITAKRLQSLLDTNSVSHQEVDEKVGDYAAKQALLQSAQANLDRLVATKAFARIVAPFDGVVTSRNTDTGALINVGSGTGPALFVVSDNRRLRLYVSVPQAYLGSIKPGDTADVTVPEQPGQVFQAKVVSASQSVDASSGTSLMQLSLNNADGKLLPGSYARVSFNLQGQASRLSIPASALIFDAKGMQVAVVDADGTVKRKAITVARDLGSALELSDGISATDQIIDNPPDGIADGTKVLIKQDAAASEKKAG</sequence>
<accession>C6XBL5</accession>
<dbReference type="InterPro" id="IPR058624">
    <property type="entry name" value="MdtA-like_HH"/>
</dbReference>
<reference evidence="8" key="1">
    <citation type="submission" date="2009-07" db="EMBL/GenBank/DDBJ databases">
        <title>Complete sequence of chromosome of Methylovorus sp. SIP3-4.</title>
        <authorList>
            <person name="Lucas S."/>
            <person name="Copeland A."/>
            <person name="Lapidus A."/>
            <person name="Glavina del Rio T."/>
            <person name="Tice H."/>
            <person name="Bruce D."/>
            <person name="Goodwin L."/>
            <person name="Pitluck S."/>
            <person name="Clum A."/>
            <person name="Larimer F."/>
            <person name="Land M."/>
            <person name="Hauser L."/>
            <person name="Kyrpides N."/>
            <person name="Mikhailova N."/>
            <person name="Kayluzhnaya M."/>
            <person name="Chistoserdova L."/>
        </authorList>
    </citation>
    <scope>NUCLEOTIDE SEQUENCE [LARGE SCALE GENOMIC DNA]</scope>
    <source>
        <strain evidence="8">SIP3-4</strain>
    </source>
</reference>
<dbReference type="Gene3D" id="2.40.50.100">
    <property type="match status" value="1"/>
</dbReference>
<keyword evidence="2" id="KW-0812">Transmembrane</keyword>
<dbReference type="Pfam" id="PF25989">
    <property type="entry name" value="YknX_C"/>
    <property type="match status" value="1"/>
</dbReference>
<dbReference type="FunFam" id="2.40.30.170:FF:000010">
    <property type="entry name" value="Efflux RND transporter periplasmic adaptor subunit"/>
    <property type="match status" value="1"/>
</dbReference>
<organism evidence="7 8">
    <name type="scientific">Methylovorus glucosotrophus (strain SIP3-4)</name>
    <dbReference type="NCBI Taxonomy" id="582744"/>
    <lineage>
        <taxon>Bacteria</taxon>
        <taxon>Pseudomonadati</taxon>
        <taxon>Pseudomonadota</taxon>
        <taxon>Betaproteobacteria</taxon>
        <taxon>Nitrosomonadales</taxon>
        <taxon>Methylophilaceae</taxon>
        <taxon>Methylovorus</taxon>
    </lineage>
</organism>
<evidence type="ECO:0000256" key="1">
    <source>
        <dbReference type="ARBA" id="ARBA00009477"/>
    </source>
</evidence>
<feature type="domain" description="YknX-like C-terminal permuted SH3-like" evidence="6">
    <location>
        <begin position="309"/>
        <end position="375"/>
    </location>
</feature>
<dbReference type="PANTHER" id="PTHR30469">
    <property type="entry name" value="MULTIDRUG RESISTANCE PROTEIN MDTA"/>
    <property type="match status" value="1"/>
</dbReference>
<dbReference type="PANTHER" id="PTHR30469:SF37">
    <property type="entry name" value="RAGD PROTEIN"/>
    <property type="match status" value="1"/>
</dbReference>
<dbReference type="Gene3D" id="2.40.30.170">
    <property type="match status" value="1"/>
</dbReference>
<dbReference type="STRING" id="582744.Msip34_2748"/>
<dbReference type="HOGENOM" id="CLU_018816_1_4_4"/>
<dbReference type="eggNOG" id="COG0845">
    <property type="taxonomic scope" value="Bacteria"/>
</dbReference>
<dbReference type="NCBIfam" id="TIGR01730">
    <property type="entry name" value="RND_mfp"/>
    <property type="match status" value="1"/>
</dbReference>
<proteinExistence type="inferred from homology"/>
<evidence type="ECO:0000259" key="5">
    <source>
        <dbReference type="Pfam" id="PF25954"/>
    </source>
</evidence>
<gene>
    <name evidence="7" type="ordered locus">Msip34_2748</name>
</gene>
<name>C6XBL5_METGS</name>
<reference evidence="7 8" key="2">
    <citation type="journal article" date="2011" name="J. Bacteriol.">
        <title>Genomes of three methylotrophs from a single niche uncover genetic and metabolic divergence of Methylophilaceae.</title>
        <authorList>
            <person name="Lapidus A."/>
            <person name="Clum A."/>
            <person name="Labutti K."/>
            <person name="Kaluzhnaya M.G."/>
            <person name="Lim S."/>
            <person name="Beck D.A."/>
            <person name="Glavina Del Rio T."/>
            <person name="Nolan M."/>
            <person name="Mavromatis K."/>
            <person name="Huntemann M."/>
            <person name="Lucas S."/>
            <person name="Lidstrom M.E."/>
            <person name="Ivanova N."/>
            <person name="Chistoserdova L."/>
        </authorList>
    </citation>
    <scope>NUCLEOTIDE SEQUENCE [LARGE SCALE GENOMIC DNA]</scope>
    <source>
        <strain evidence="7 8">SIP3-4</strain>
    </source>
</reference>
<dbReference type="Proteomes" id="UP000002743">
    <property type="component" value="Chromosome"/>
</dbReference>
<dbReference type="AlphaFoldDB" id="C6XBL5"/>
<feature type="transmembrane region" description="Helical" evidence="2">
    <location>
        <begin position="12"/>
        <end position="33"/>
    </location>
</feature>
<dbReference type="Pfam" id="PF25954">
    <property type="entry name" value="Beta-barrel_RND_2"/>
    <property type="match status" value="1"/>
</dbReference>
<dbReference type="RefSeq" id="WP_015831191.1">
    <property type="nucleotide sequence ID" value="NC_012969.1"/>
</dbReference>
<evidence type="ECO:0000313" key="7">
    <source>
        <dbReference type="EMBL" id="ACT51985.1"/>
    </source>
</evidence>
<evidence type="ECO:0000259" key="3">
    <source>
        <dbReference type="Pfam" id="PF25876"/>
    </source>
</evidence>
<comment type="similarity">
    <text evidence="1">Belongs to the membrane fusion protein (MFP) (TC 8.A.1) family.</text>
</comment>
<evidence type="ECO:0000259" key="4">
    <source>
        <dbReference type="Pfam" id="PF25917"/>
    </source>
</evidence>
<dbReference type="InterPro" id="IPR006143">
    <property type="entry name" value="RND_pump_MFP"/>
</dbReference>
<dbReference type="InterPro" id="IPR058625">
    <property type="entry name" value="MdtA-like_BSH"/>
</dbReference>
<keyword evidence="2" id="KW-1133">Transmembrane helix</keyword>
<evidence type="ECO:0000313" key="8">
    <source>
        <dbReference type="Proteomes" id="UP000002743"/>
    </source>
</evidence>
<protein>
    <submittedName>
        <fullName evidence="7">Efflux transporter, RND family, MFP subunit</fullName>
    </submittedName>
</protein>
<evidence type="ECO:0000256" key="2">
    <source>
        <dbReference type="SAM" id="Phobius"/>
    </source>
</evidence>
<dbReference type="Gene3D" id="1.10.287.470">
    <property type="entry name" value="Helix hairpin bin"/>
    <property type="match status" value="1"/>
</dbReference>
<dbReference type="GO" id="GO:1990281">
    <property type="term" value="C:efflux pump complex"/>
    <property type="evidence" value="ECO:0007669"/>
    <property type="project" value="TreeGrafter"/>
</dbReference>
<dbReference type="Gene3D" id="2.40.420.20">
    <property type="match status" value="1"/>
</dbReference>
<dbReference type="GO" id="GO:0015562">
    <property type="term" value="F:efflux transmembrane transporter activity"/>
    <property type="evidence" value="ECO:0007669"/>
    <property type="project" value="TreeGrafter"/>
</dbReference>
<dbReference type="EMBL" id="CP001674">
    <property type="protein sequence ID" value="ACT51985.1"/>
    <property type="molecule type" value="Genomic_DNA"/>
</dbReference>
<dbReference type="SUPFAM" id="SSF111369">
    <property type="entry name" value="HlyD-like secretion proteins"/>
    <property type="match status" value="1"/>
</dbReference>
<keyword evidence="2" id="KW-0472">Membrane</keyword>
<feature type="domain" description="Multidrug resistance protein MdtA-like barrel-sandwich hybrid" evidence="4">
    <location>
        <begin position="82"/>
        <end position="214"/>
    </location>
</feature>
<dbReference type="InterPro" id="IPR058637">
    <property type="entry name" value="YknX-like_C"/>
</dbReference>
<feature type="domain" description="Multidrug resistance protein MdtA-like alpha-helical hairpin" evidence="3">
    <location>
        <begin position="117"/>
        <end position="178"/>
    </location>
</feature>
<feature type="domain" description="CusB-like beta-barrel" evidence="5">
    <location>
        <begin position="230"/>
        <end position="301"/>
    </location>
</feature>
<dbReference type="InterPro" id="IPR058792">
    <property type="entry name" value="Beta-barrel_RND_2"/>
</dbReference>
<dbReference type="OrthoDB" id="9806939at2"/>